<dbReference type="RefSeq" id="WP_306932576.1">
    <property type="nucleotide sequence ID" value="NZ_JAUTBL010000002.1"/>
</dbReference>
<evidence type="ECO:0000313" key="2">
    <source>
        <dbReference type="Proteomes" id="UP001224781"/>
    </source>
</evidence>
<gene>
    <name evidence="1" type="ORF">QE408_003091</name>
</gene>
<organism evidence="1 2">
    <name type="scientific">Agrobacterium larrymoorei</name>
    <dbReference type="NCBI Taxonomy" id="160699"/>
    <lineage>
        <taxon>Bacteria</taxon>
        <taxon>Pseudomonadati</taxon>
        <taxon>Pseudomonadota</taxon>
        <taxon>Alphaproteobacteria</taxon>
        <taxon>Hyphomicrobiales</taxon>
        <taxon>Rhizobiaceae</taxon>
        <taxon>Rhizobium/Agrobacterium group</taxon>
        <taxon>Agrobacterium</taxon>
    </lineage>
</organism>
<dbReference type="Proteomes" id="UP001224781">
    <property type="component" value="Unassembled WGS sequence"/>
</dbReference>
<dbReference type="EMBL" id="JAUTBL010000002">
    <property type="protein sequence ID" value="MDQ1185948.1"/>
    <property type="molecule type" value="Genomic_DNA"/>
</dbReference>
<sequence>MSYEAWGEPDDSPFEAAMEAGWLNPDDLSKAVVDVMNERDRQWNEEGFTAETDDKYPAGRLARFAQVYLFGVWLRGEGKSAADIKRETRSIWPGSKDLCKPKNDRADLVRAAALIIAEIEGLDRASEKAQQQGEKA</sequence>
<name>A0ABU0UMC4_9HYPH</name>
<keyword evidence="2" id="KW-1185">Reference proteome</keyword>
<proteinExistence type="predicted"/>
<protein>
    <submittedName>
        <fullName evidence="1">Uncharacterized protein</fullName>
    </submittedName>
</protein>
<accession>A0ABU0UMC4</accession>
<evidence type="ECO:0000313" key="1">
    <source>
        <dbReference type="EMBL" id="MDQ1185948.1"/>
    </source>
</evidence>
<reference evidence="1 2" key="1">
    <citation type="submission" date="2023-07" db="EMBL/GenBank/DDBJ databases">
        <title>Functional and genomic diversity of the sorghum phyllosphere microbiome.</title>
        <authorList>
            <person name="Shade A."/>
        </authorList>
    </citation>
    <scope>NUCLEOTIDE SEQUENCE [LARGE SCALE GENOMIC DNA]</scope>
    <source>
        <strain evidence="1 2">SORGH_AS_1126</strain>
    </source>
</reference>
<comment type="caution">
    <text evidence="1">The sequence shown here is derived from an EMBL/GenBank/DDBJ whole genome shotgun (WGS) entry which is preliminary data.</text>
</comment>